<dbReference type="Proteomes" id="UP001597383">
    <property type="component" value="Unassembled WGS sequence"/>
</dbReference>
<dbReference type="InterPro" id="IPR016161">
    <property type="entry name" value="Ald_DH/histidinol_DH"/>
</dbReference>
<evidence type="ECO:0000259" key="6">
    <source>
        <dbReference type="Pfam" id="PF00171"/>
    </source>
</evidence>
<proteinExistence type="inferred from homology"/>
<dbReference type="RefSeq" id="WP_377557130.1">
    <property type="nucleotide sequence ID" value="NZ_JBHUHQ010000021.1"/>
</dbReference>
<dbReference type="InterPro" id="IPR016163">
    <property type="entry name" value="Ald_DH_C"/>
</dbReference>
<reference evidence="8" key="1">
    <citation type="journal article" date="2019" name="Int. J. Syst. Evol. Microbiol.">
        <title>The Global Catalogue of Microorganisms (GCM) 10K type strain sequencing project: providing services to taxonomists for standard genome sequencing and annotation.</title>
        <authorList>
            <consortium name="The Broad Institute Genomics Platform"/>
            <consortium name="The Broad Institute Genome Sequencing Center for Infectious Disease"/>
            <person name="Wu L."/>
            <person name="Ma J."/>
        </authorList>
    </citation>
    <scope>NUCLEOTIDE SEQUENCE [LARGE SCALE GENOMIC DNA]</scope>
    <source>
        <strain evidence="8">R28</strain>
    </source>
</reference>
<dbReference type="Gene3D" id="3.40.309.10">
    <property type="entry name" value="Aldehyde Dehydrogenase, Chain A, domain 2"/>
    <property type="match status" value="1"/>
</dbReference>
<protein>
    <recommendedName>
        <fullName evidence="3">Aldehyde dehydrogenase</fullName>
    </recommendedName>
</protein>
<dbReference type="CDD" id="cd07136">
    <property type="entry name" value="ALDH_YwdH-P39616"/>
    <property type="match status" value="1"/>
</dbReference>
<accession>A0ABW4W3X1</accession>
<dbReference type="PROSITE" id="PS00687">
    <property type="entry name" value="ALDEHYDE_DEHYDR_GLU"/>
    <property type="match status" value="1"/>
</dbReference>
<feature type="domain" description="Aldehyde dehydrogenase" evidence="6">
    <location>
        <begin position="19"/>
        <end position="428"/>
    </location>
</feature>
<dbReference type="InterPro" id="IPR012394">
    <property type="entry name" value="Aldehyde_DH_NAD(P)"/>
</dbReference>
<evidence type="ECO:0000256" key="2">
    <source>
        <dbReference type="ARBA" id="ARBA00023002"/>
    </source>
</evidence>
<dbReference type="InterPro" id="IPR015590">
    <property type="entry name" value="Aldehyde_DH_dom"/>
</dbReference>
<evidence type="ECO:0000256" key="5">
    <source>
        <dbReference type="RuleBase" id="RU003345"/>
    </source>
</evidence>
<evidence type="ECO:0000313" key="7">
    <source>
        <dbReference type="EMBL" id="MFD2045936.1"/>
    </source>
</evidence>
<keyword evidence="8" id="KW-1185">Reference proteome</keyword>
<evidence type="ECO:0000256" key="4">
    <source>
        <dbReference type="PROSITE-ProRule" id="PRU10007"/>
    </source>
</evidence>
<sequence length="456" mass="51727">MLEIDNLVELQRSYFYSGQTLKYDFRIKQLKELKHMLQKYEKSVYRALKKDLNKSSYEALTTEIGFPHMEIDFTIKHLKEWMKPEKVDTPITHKGSKSLIQKEPYGVTLVIAPWNYPLQLSLAPTIGAIAAGNTVIVKPSEYTSETSAILAKMIKETFSPSFITVVEGDADVSNKLLEQKIDYIFFTGSTPVGKIIMEKASKNLTPVTLELGGKSPVIVDKDANIHLAAKRIVWGKFTNAGQTCVAPDYVLVHEKVKSKLISSMIKQIKVLYGNKPLENNDYVKIVNEKHFNRLKEFLSNGKIISGGRINPEKLLIEPTIFDEVNWEDSIMQDEIFGPLLPILKFSDLHHIVEKLKRMEKPLALYFFGEKEKKQQYVFDNLSFGGGCINDTLYHLANPHLPFGGVGSSGIGAYHGKFSFDTFSHRKSILKQTTKFDIPFRYPGSKLSHSIVKKLMK</sequence>
<evidence type="ECO:0000256" key="1">
    <source>
        <dbReference type="ARBA" id="ARBA00009986"/>
    </source>
</evidence>
<dbReference type="Gene3D" id="3.40.605.10">
    <property type="entry name" value="Aldehyde Dehydrogenase, Chain A, domain 1"/>
    <property type="match status" value="1"/>
</dbReference>
<comment type="similarity">
    <text evidence="1 3 5">Belongs to the aldehyde dehydrogenase family.</text>
</comment>
<gene>
    <name evidence="7" type="ORF">ACFSJF_16790</name>
</gene>
<dbReference type="PIRSF" id="PIRSF036492">
    <property type="entry name" value="ALDH"/>
    <property type="match status" value="1"/>
</dbReference>
<dbReference type="Pfam" id="PF00171">
    <property type="entry name" value="Aldedh"/>
    <property type="match status" value="1"/>
</dbReference>
<feature type="active site" evidence="4">
    <location>
        <position position="210"/>
    </location>
</feature>
<comment type="caution">
    <text evidence="7">The sequence shown here is derived from an EMBL/GenBank/DDBJ whole genome shotgun (WGS) entry which is preliminary data.</text>
</comment>
<dbReference type="InterPro" id="IPR016160">
    <property type="entry name" value="Ald_DH_CS_CYS"/>
</dbReference>
<dbReference type="InterPro" id="IPR029510">
    <property type="entry name" value="Ald_DH_CS_GLU"/>
</dbReference>
<organism evidence="7 8">
    <name type="scientific">Ornithinibacillus salinisoli</name>
    <dbReference type="NCBI Taxonomy" id="1848459"/>
    <lineage>
        <taxon>Bacteria</taxon>
        <taxon>Bacillati</taxon>
        <taxon>Bacillota</taxon>
        <taxon>Bacilli</taxon>
        <taxon>Bacillales</taxon>
        <taxon>Bacillaceae</taxon>
        <taxon>Ornithinibacillus</taxon>
    </lineage>
</organism>
<evidence type="ECO:0000313" key="8">
    <source>
        <dbReference type="Proteomes" id="UP001597383"/>
    </source>
</evidence>
<dbReference type="PROSITE" id="PS00070">
    <property type="entry name" value="ALDEHYDE_DEHYDR_CYS"/>
    <property type="match status" value="1"/>
</dbReference>
<name>A0ABW4W3X1_9BACI</name>
<dbReference type="InterPro" id="IPR016162">
    <property type="entry name" value="Ald_DH_N"/>
</dbReference>
<dbReference type="PANTHER" id="PTHR43570:SF16">
    <property type="entry name" value="ALDEHYDE DEHYDROGENASE TYPE III, ISOFORM Q"/>
    <property type="match status" value="1"/>
</dbReference>
<dbReference type="PANTHER" id="PTHR43570">
    <property type="entry name" value="ALDEHYDE DEHYDROGENASE"/>
    <property type="match status" value="1"/>
</dbReference>
<evidence type="ECO:0000256" key="3">
    <source>
        <dbReference type="PIRNR" id="PIRNR036492"/>
    </source>
</evidence>
<dbReference type="SUPFAM" id="SSF53720">
    <property type="entry name" value="ALDH-like"/>
    <property type="match status" value="1"/>
</dbReference>
<keyword evidence="2 3" id="KW-0560">Oxidoreductase</keyword>
<dbReference type="EMBL" id="JBHUHQ010000021">
    <property type="protein sequence ID" value="MFD2045936.1"/>
    <property type="molecule type" value="Genomic_DNA"/>
</dbReference>